<dbReference type="OrthoDB" id="4557285at2"/>
<protein>
    <recommendedName>
        <fullName evidence="3">Ferredoxin</fullName>
    </recommendedName>
</protein>
<keyword evidence="2" id="KW-1185">Reference proteome</keyword>
<dbReference type="SUPFAM" id="SSF54862">
    <property type="entry name" value="4Fe-4S ferredoxins"/>
    <property type="match status" value="1"/>
</dbReference>
<dbReference type="AlphaFoldDB" id="A0A1W7CWP3"/>
<proteinExistence type="predicted"/>
<name>A0A1W7CWP3_9ACTN</name>
<dbReference type="Pfam" id="PF13370">
    <property type="entry name" value="Fer4_13"/>
    <property type="match status" value="1"/>
</dbReference>
<dbReference type="Gene3D" id="3.30.70.20">
    <property type="match status" value="1"/>
</dbReference>
<dbReference type="Proteomes" id="UP000194218">
    <property type="component" value="Chromosome"/>
</dbReference>
<gene>
    <name evidence="1" type="ORF">CAG99_10555</name>
</gene>
<evidence type="ECO:0008006" key="3">
    <source>
        <dbReference type="Google" id="ProtNLM"/>
    </source>
</evidence>
<reference evidence="1 2" key="1">
    <citation type="submission" date="2017-05" db="EMBL/GenBank/DDBJ databases">
        <title>Complete genome sequence of Streptomyces sp. SCSIO 03032 revealed the diverse biosynthetic pathways for its bioactive secondary metabolites.</title>
        <authorList>
            <person name="Ma L."/>
            <person name="Zhu Y."/>
            <person name="Zhang W."/>
            <person name="Zhang G."/>
            <person name="Tian X."/>
            <person name="Zhang S."/>
            <person name="Zhang C."/>
        </authorList>
    </citation>
    <scope>NUCLEOTIDE SEQUENCE [LARGE SCALE GENOMIC DNA]</scope>
    <source>
        <strain evidence="1 2">SCSIO 03032</strain>
    </source>
</reference>
<accession>A0A1W7CWP3</accession>
<dbReference type="KEGG" id="smao:CAG99_10555"/>
<dbReference type="EMBL" id="CP021121">
    <property type="protein sequence ID" value="ARQ69244.1"/>
    <property type="molecule type" value="Genomic_DNA"/>
</dbReference>
<dbReference type="RefSeq" id="WP_086158934.1">
    <property type="nucleotide sequence ID" value="NZ_CP021121.1"/>
</dbReference>
<evidence type="ECO:0000313" key="2">
    <source>
        <dbReference type="Proteomes" id="UP000194218"/>
    </source>
</evidence>
<sequence length="89" mass="9217">MSGPRETEEGGRPLLLSIDATVCTGAGTCEAMHPELFRVGAEGHAVVSRTELTDSRDIEAATGVLDVCPTEAVRLTRAAPSGEPEAQAP</sequence>
<evidence type="ECO:0000313" key="1">
    <source>
        <dbReference type="EMBL" id="ARQ69244.1"/>
    </source>
</evidence>
<organism evidence="1 2">
    <name type="scientific">Streptomyces marincola</name>
    <dbReference type="NCBI Taxonomy" id="2878388"/>
    <lineage>
        <taxon>Bacteria</taxon>
        <taxon>Bacillati</taxon>
        <taxon>Actinomycetota</taxon>
        <taxon>Actinomycetes</taxon>
        <taxon>Kitasatosporales</taxon>
        <taxon>Streptomycetaceae</taxon>
        <taxon>Streptomyces</taxon>
    </lineage>
</organism>